<keyword evidence="6" id="KW-0508">mRNA splicing</keyword>
<evidence type="ECO:0000256" key="3">
    <source>
        <dbReference type="ARBA" id="ARBA00022664"/>
    </source>
</evidence>
<sequence>MSKSGRVQNKAPAPVQITAEQILRDVSHLREKEYKPPLQGVADLEELQDYRLRKRKEFEDNIRKNRNLASNWVKYGQWEESQKDFPRARSVFERSLAVDYKNPSVWLRYAEMEMKNGFVNHARNIWDRAVTLLPRVDQFWYKYAYMEEMLENVAGARQVFMRWMDWAPGEQAWLSFIKMELRHNNVENARRIYEKFVYTIGSVKSWLKYAKFEEKVGRIDLARNVFERAVEFYGDQHPQEWVFLGFAQFEERCREHERARAIYRFALDKLPKGQATTLYKEYVTYEKKFGDKDGIENVITQKRRIQYDEEVAQNPHSYDTWFDYVRLEEENGDEEKVRDVYERAVACVPPVQEKRLWRRYIYLWIYYAVYEELNSKDMERARQIYKTALRIIPHQDFTFAKIWIMYAHFEIRQMNISDARKALGTAIGLCPKNKLFREYIAMEMQIGNIDRCRSLHEKYVEFSPENTHAWNEFADLEISLGEIERARALFELAVAQPTLDMPEAVWKAYIDMELEQEEWENVRQLYERLLEKTKHVKVWMSYAKAEVTAKDYSRARTVFDRAHTVLMEGEKKAERVTLLRAWKDFENEFGSEEQKKEVEAKMPEVVAKKRPVFDDNGNVKGHEHYNDFVFPEEKVGRYCSTLHIRPLFLHSHPR</sequence>
<protein>
    <recommendedName>
        <fullName evidence="12">Crooked neck protein</fullName>
    </recommendedName>
</protein>
<dbReference type="InterPro" id="IPR003107">
    <property type="entry name" value="HAT"/>
</dbReference>
<evidence type="ECO:0008006" key="12">
    <source>
        <dbReference type="Google" id="ProtNLM"/>
    </source>
</evidence>
<dbReference type="GO" id="GO:0071011">
    <property type="term" value="C:precatalytic spliceosome"/>
    <property type="evidence" value="ECO:0007669"/>
    <property type="project" value="TreeGrafter"/>
</dbReference>
<evidence type="ECO:0000256" key="4">
    <source>
        <dbReference type="ARBA" id="ARBA00022728"/>
    </source>
</evidence>
<feature type="domain" description="Pre-mRNA-splicing factor Syf1/CRNKL1-like C-terminal HAT-repeats" evidence="9">
    <location>
        <begin position="67"/>
        <end position="290"/>
    </location>
</feature>
<dbReference type="GO" id="GO:0071007">
    <property type="term" value="C:U2-type catalytic step 2 spliceosome"/>
    <property type="evidence" value="ECO:0007669"/>
    <property type="project" value="TreeGrafter"/>
</dbReference>
<keyword evidence="4" id="KW-0747">Spliceosome</keyword>
<evidence type="ECO:0000256" key="7">
    <source>
        <dbReference type="ARBA" id="ARBA00023242"/>
    </source>
</evidence>
<dbReference type="GO" id="GO:0071014">
    <property type="term" value="C:post-mRNA release spliceosomal complex"/>
    <property type="evidence" value="ECO:0007669"/>
    <property type="project" value="TreeGrafter"/>
</dbReference>
<dbReference type="SUPFAM" id="SSF48452">
    <property type="entry name" value="TPR-like"/>
    <property type="match status" value="4"/>
</dbReference>
<dbReference type="GO" id="GO:0000974">
    <property type="term" value="C:Prp19 complex"/>
    <property type="evidence" value="ECO:0007669"/>
    <property type="project" value="TreeGrafter"/>
</dbReference>
<evidence type="ECO:0000259" key="9">
    <source>
        <dbReference type="Pfam" id="PF23231"/>
    </source>
</evidence>
<evidence type="ECO:0000256" key="5">
    <source>
        <dbReference type="ARBA" id="ARBA00022737"/>
    </source>
</evidence>
<gene>
    <name evidence="11" type="ORF">PBIL07802_LOCUS15895</name>
</gene>
<evidence type="ECO:0000256" key="2">
    <source>
        <dbReference type="ARBA" id="ARBA00008644"/>
    </source>
</evidence>
<comment type="function">
    <text evidence="8">Involved in pre-mRNA splicing and cell cycle progression. Required for the spliceosome assembly and initiation of the DNA replication.</text>
</comment>
<comment type="subcellular location">
    <subcellularLocation>
        <location evidence="1">Nucleus</location>
    </subcellularLocation>
</comment>
<dbReference type="PANTHER" id="PTHR11246">
    <property type="entry name" value="PRE-MRNA SPLICING FACTOR"/>
    <property type="match status" value="1"/>
</dbReference>
<keyword evidence="7" id="KW-0539">Nucleus</keyword>
<dbReference type="FunFam" id="1.25.40.10:FF:000327">
    <property type="entry name" value="Pre-mRNA-splicing factor CLF1"/>
    <property type="match status" value="1"/>
</dbReference>
<comment type="similarity">
    <text evidence="2">Belongs to the crooked-neck family.</text>
</comment>
<dbReference type="AlphaFoldDB" id="A0A7S3GA04"/>
<feature type="domain" description="Pre-mRNA-splicing factor Syf1-like N-terminal HAT-repeats" evidence="10">
    <location>
        <begin position="305"/>
        <end position="465"/>
    </location>
</feature>
<dbReference type="Pfam" id="PF23231">
    <property type="entry name" value="HAT_Syf1_CNRKL1_C"/>
    <property type="match status" value="1"/>
</dbReference>
<keyword evidence="5" id="KW-0677">Repeat</keyword>
<dbReference type="InterPro" id="IPR055433">
    <property type="entry name" value="HAT_Syf1-like_N"/>
</dbReference>
<evidence type="ECO:0000256" key="6">
    <source>
        <dbReference type="ARBA" id="ARBA00023187"/>
    </source>
</evidence>
<organism evidence="11">
    <name type="scientific">Palpitomonas bilix</name>
    <dbReference type="NCBI Taxonomy" id="652834"/>
    <lineage>
        <taxon>Eukaryota</taxon>
        <taxon>Eukaryota incertae sedis</taxon>
    </lineage>
</organism>
<dbReference type="Gene3D" id="1.25.40.10">
    <property type="entry name" value="Tetratricopeptide repeat domain"/>
    <property type="match status" value="3"/>
</dbReference>
<dbReference type="PANTHER" id="PTHR11246:SF3">
    <property type="entry name" value="CROOKED NECK-LIKE PROTEIN 1"/>
    <property type="match status" value="1"/>
</dbReference>
<evidence type="ECO:0000256" key="8">
    <source>
        <dbReference type="ARBA" id="ARBA00037040"/>
    </source>
</evidence>
<dbReference type="GO" id="GO:0000245">
    <property type="term" value="P:spliceosomal complex assembly"/>
    <property type="evidence" value="ECO:0007669"/>
    <property type="project" value="TreeGrafter"/>
</dbReference>
<dbReference type="InterPro" id="IPR055430">
    <property type="entry name" value="HAT_Syf1_CNRKL1_C"/>
</dbReference>
<keyword evidence="3" id="KW-0507">mRNA processing</keyword>
<name>A0A7S3GA04_9EUKA</name>
<dbReference type="Pfam" id="PF23241">
    <property type="entry name" value="HAT_PRP39_C"/>
    <property type="match status" value="1"/>
</dbReference>
<accession>A0A7S3GA04</accession>
<reference evidence="11" key="1">
    <citation type="submission" date="2021-01" db="EMBL/GenBank/DDBJ databases">
        <authorList>
            <person name="Corre E."/>
            <person name="Pelletier E."/>
            <person name="Niang G."/>
            <person name="Scheremetjew M."/>
            <person name="Finn R."/>
            <person name="Kale V."/>
            <person name="Holt S."/>
            <person name="Cochrane G."/>
            <person name="Meng A."/>
            <person name="Brown T."/>
            <person name="Cohen L."/>
        </authorList>
    </citation>
    <scope>NUCLEOTIDE SEQUENCE</scope>
    <source>
        <strain evidence="11">NIES-2562</strain>
    </source>
</reference>
<dbReference type="InterPro" id="IPR045075">
    <property type="entry name" value="Syf1-like"/>
</dbReference>
<dbReference type="SMART" id="SM00386">
    <property type="entry name" value="HAT"/>
    <property type="match status" value="15"/>
</dbReference>
<evidence type="ECO:0000313" key="11">
    <source>
        <dbReference type="EMBL" id="CAE0253660.1"/>
    </source>
</evidence>
<evidence type="ECO:0000259" key="10">
    <source>
        <dbReference type="Pfam" id="PF23233"/>
    </source>
</evidence>
<dbReference type="EMBL" id="HBIB01024234">
    <property type="protein sequence ID" value="CAE0253660.1"/>
    <property type="molecule type" value="Transcribed_RNA"/>
</dbReference>
<proteinExistence type="inferred from homology"/>
<evidence type="ECO:0000256" key="1">
    <source>
        <dbReference type="ARBA" id="ARBA00004123"/>
    </source>
</evidence>
<dbReference type="Pfam" id="PF23233">
    <property type="entry name" value="HAT_Syf1_CNRKL1_N"/>
    <property type="match status" value="1"/>
</dbReference>
<dbReference type="InterPro" id="IPR011990">
    <property type="entry name" value="TPR-like_helical_dom_sf"/>
</dbReference>
<dbReference type="FunFam" id="1.25.40.10:FF:000048">
    <property type="entry name" value="Cell cycle control protein"/>
    <property type="match status" value="1"/>
</dbReference>
<dbReference type="InterPro" id="IPR059164">
    <property type="entry name" value="HAT_PRP39_C"/>
</dbReference>